<dbReference type="InterPro" id="IPR010870">
    <property type="entry name" value="Porin_O/P"/>
</dbReference>
<dbReference type="InterPro" id="IPR014738">
    <property type="entry name" value="Citrate_transporter"/>
</dbReference>
<evidence type="ECO:0000256" key="4">
    <source>
        <dbReference type="ARBA" id="ARBA00022989"/>
    </source>
</evidence>
<proteinExistence type="predicted"/>
<gene>
    <name evidence="8" type="ORF">H2204_010972</name>
</gene>
<dbReference type="SUPFAM" id="SSF56935">
    <property type="entry name" value="Porins"/>
    <property type="match status" value="1"/>
</dbReference>
<dbReference type="InterPro" id="IPR004680">
    <property type="entry name" value="Cit_transptr-like_dom"/>
</dbReference>
<feature type="transmembrane region" description="Helical" evidence="6">
    <location>
        <begin position="668"/>
        <end position="686"/>
    </location>
</feature>
<evidence type="ECO:0000313" key="8">
    <source>
        <dbReference type="EMBL" id="KAJ9624265.1"/>
    </source>
</evidence>
<evidence type="ECO:0000256" key="2">
    <source>
        <dbReference type="ARBA" id="ARBA00022448"/>
    </source>
</evidence>
<dbReference type="Pfam" id="PF07396">
    <property type="entry name" value="Porin_O_P"/>
    <property type="match status" value="1"/>
</dbReference>
<feature type="transmembrane region" description="Helical" evidence="6">
    <location>
        <begin position="428"/>
        <end position="446"/>
    </location>
</feature>
<evidence type="ECO:0000259" key="7">
    <source>
        <dbReference type="Pfam" id="PF03600"/>
    </source>
</evidence>
<dbReference type="GO" id="GO:0016020">
    <property type="term" value="C:membrane"/>
    <property type="evidence" value="ECO:0007669"/>
    <property type="project" value="UniProtKB-SubCell"/>
</dbReference>
<keyword evidence="3 6" id="KW-0812">Transmembrane</keyword>
<organism evidence="8">
    <name type="scientific">Knufia peltigerae</name>
    <dbReference type="NCBI Taxonomy" id="1002370"/>
    <lineage>
        <taxon>Eukaryota</taxon>
        <taxon>Fungi</taxon>
        <taxon>Dikarya</taxon>
        <taxon>Ascomycota</taxon>
        <taxon>Pezizomycotina</taxon>
        <taxon>Eurotiomycetes</taxon>
        <taxon>Chaetothyriomycetidae</taxon>
        <taxon>Chaetothyriales</taxon>
        <taxon>Trichomeriaceae</taxon>
        <taxon>Knufia</taxon>
    </lineage>
</organism>
<protein>
    <recommendedName>
        <fullName evidence="7">Citrate transporter-like domain-containing protein</fullName>
    </recommendedName>
</protein>
<evidence type="ECO:0000256" key="6">
    <source>
        <dbReference type="SAM" id="Phobius"/>
    </source>
</evidence>
<accession>A0AA38XV69</accession>
<reference evidence="8" key="1">
    <citation type="submission" date="2022-10" db="EMBL/GenBank/DDBJ databases">
        <title>Culturing micro-colonial fungi from biological soil crusts in the Mojave desert and describing Neophaeococcomyces mojavensis, and introducing the new genera and species Taxawa tesnikishii.</title>
        <authorList>
            <person name="Kurbessoian T."/>
            <person name="Stajich J.E."/>
        </authorList>
    </citation>
    <scope>NUCLEOTIDE SEQUENCE</scope>
    <source>
        <strain evidence="8">TK_35</strain>
    </source>
</reference>
<keyword evidence="2" id="KW-0813">Transport</keyword>
<dbReference type="EMBL" id="JAPDRN010000096">
    <property type="protein sequence ID" value="KAJ9624265.1"/>
    <property type="molecule type" value="Genomic_DNA"/>
</dbReference>
<dbReference type="GO" id="GO:0015137">
    <property type="term" value="F:citrate transmembrane transporter activity"/>
    <property type="evidence" value="ECO:0007669"/>
    <property type="project" value="InterPro"/>
</dbReference>
<dbReference type="AlphaFoldDB" id="A0AA38XV69"/>
<feature type="domain" description="Citrate transporter-like" evidence="7">
    <location>
        <begin position="441"/>
        <end position="814"/>
    </location>
</feature>
<feature type="transmembrane region" description="Helical" evidence="6">
    <location>
        <begin position="848"/>
        <end position="868"/>
    </location>
</feature>
<comment type="subcellular location">
    <subcellularLocation>
        <location evidence="1">Membrane</location>
        <topology evidence="1">Multi-pass membrane protein</topology>
    </subcellularLocation>
</comment>
<evidence type="ECO:0000256" key="1">
    <source>
        <dbReference type="ARBA" id="ARBA00004141"/>
    </source>
</evidence>
<keyword evidence="5 6" id="KW-0472">Membrane</keyword>
<feature type="transmembrane region" description="Helical" evidence="6">
    <location>
        <begin position="721"/>
        <end position="741"/>
    </location>
</feature>
<evidence type="ECO:0000256" key="5">
    <source>
        <dbReference type="ARBA" id="ARBA00023136"/>
    </source>
</evidence>
<dbReference type="Pfam" id="PF03600">
    <property type="entry name" value="CitMHS"/>
    <property type="match status" value="1"/>
</dbReference>
<feature type="transmembrane region" description="Helical" evidence="6">
    <location>
        <begin position="692"/>
        <end position="709"/>
    </location>
</feature>
<comment type="caution">
    <text evidence="8">The sequence shown here is derived from an EMBL/GenBank/DDBJ whole genome shotgun (WGS) entry which is preliminary data.</text>
</comment>
<feature type="transmembrane region" description="Helical" evidence="6">
    <location>
        <begin position="560"/>
        <end position="581"/>
    </location>
</feature>
<dbReference type="InterPro" id="IPR023614">
    <property type="entry name" value="Porin_dom_sf"/>
</dbReference>
<dbReference type="Gene3D" id="2.40.160.10">
    <property type="entry name" value="Porin"/>
    <property type="match status" value="1"/>
</dbReference>
<feature type="transmembrane region" description="Helical" evidence="6">
    <location>
        <begin position="452"/>
        <end position="472"/>
    </location>
</feature>
<dbReference type="NCBIfam" id="TIGR00784">
    <property type="entry name" value="citMHS"/>
    <property type="match status" value="1"/>
</dbReference>
<feature type="transmembrane region" description="Helical" evidence="6">
    <location>
        <begin position="601"/>
        <end position="623"/>
    </location>
</feature>
<feature type="transmembrane region" description="Helical" evidence="6">
    <location>
        <begin position="761"/>
        <end position="779"/>
    </location>
</feature>
<evidence type="ECO:0000256" key="3">
    <source>
        <dbReference type="ARBA" id="ARBA00022692"/>
    </source>
</evidence>
<sequence length="870" mass="94521">MDRRYRGTPHGLRDTDCGRAPSGAHDCRALGVHLGGFVELSIAWRRPAAMMALAALAAPAFAEDERPVTATVGGRLHLDFATFDNDNRGTPNKDDTEIRRAWLDVSGKFFVVDYKLEADFSGDRVEAKDVYLSRSFGDAGRLTVGQFKQYFSLDDRTGSNYGSFLERGNAGTTLAPLYRLGASWQANPGDFTWAASVYSLESIDAWQVKGRAAGGRVTWAPAPGEGDVLHLGLSLAREAYDNPGGNGTPGLKIRPRPAGHLSDESRLTLVDFSAGRDTDVNKWSLEYAQVRGPLSWQGEFSGATFDDGAQRGGVMAAYGMLSWFVTGESRAYDRKTGRFARVKNIRHKAGAFEVALRYDQMWGAQHLDGQPDLRRGSTEGWTLGGNWYLRDNLRFMLNVIESRNRDRLAGTTVDRTRAVTGRLQSPQMMLSILGFGMVITFMYLIMSKRLSPLVALITIPIIFALIGGFAAGIDEMMLEGIKKIAPTGVMLMFAILYFGVMIDAGLFDPLVRIILRFVKGDPMKIVLGTAVLAMLISLDGDGSTTYMITVSAMLPLYQRLGMNALNMTCVTILAGGVMNLTPWGGPTARAATALHVDPADVFVPLIPSMVIACAGVLLLAWYLGMKERRRLGVVTLPKGGSWMDNSVSDDGNTLPTVEDAEDTKRPRLLWVNLALTVALMSALIIGVLPMPVLFMIGFAIALVINYPNLAEQRRRVVSHAGSVLSVVALIFAAGIFTGILNNTGMVEAMSHSFLAIIPDSWGPYLAVITAVASMPFTFFMSNDAFYFGVLPILSEAAGNYGITPVEMARASLAGQPVHLLSPLVPSTYLLVGLAKVEFADHQKFTLKWAIAISLLLMIGGLLFGLYPFTT</sequence>
<name>A0AA38XV69_9EURO</name>
<keyword evidence="4 6" id="KW-1133">Transmembrane helix</keyword>